<evidence type="ECO:0000313" key="3">
    <source>
        <dbReference type="Proteomes" id="UP001304300"/>
    </source>
</evidence>
<dbReference type="EMBL" id="CP136920">
    <property type="protein sequence ID" value="WOO41283.1"/>
    <property type="molecule type" value="Genomic_DNA"/>
</dbReference>
<sequence length="145" mass="16340">MFARNFVFLVFIFSTFHLAHAVADREIAAKEAALAWLPLIDEEKYAEALEITAPQFREEMKKEDWVSGLGQVRQPLGSVDKRILQRLFATPVLPGGPEGDYVIVNFRTSFVGREEAVDEIVVMSASQDADGSDLWQVVGYYIDQK</sequence>
<feature type="chain" id="PRO_5042911602" evidence="1">
    <location>
        <begin position="22"/>
        <end position="145"/>
    </location>
</feature>
<keyword evidence="3" id="KW-1185">Reference proteome</keyword>
<name>A0AAQ3QV84_9BACT</name>
<dbReference type="AlphaFoldDB" id="A0AAQ3QV84"/>
<evidence type="ECO:0000256" key="1">
    <source>
        <dbReference type="SAM" id="SignalP"/>
    </source>
</evidence>
<proteinExistence type="predicted"/>
<evidence type="ECO:0000313" key="2">
    <source>
        <dbReference type="EMBL" id="WOO41283.1"/>
    </source>
</evidence>
<dbReference type="InterPro" id="IPR025091">
    <property type="entry name" value="DUF4019"/>
</dbReference>
<dbReference type="Pfam" id="PF13211">
    <property type="entry name" value="DUF4019"/>
    <property type="match status" value="1"/>
</dbReference>
<dbReference type="Proteomes" id="UP001304300">
    <property type="component" value="Chromosome"/>
</dbReference>
<dbReference type="KEGG" id="puo:RZN69_21905"/>
<keyword evidence="1" id="KW-0732">Signal</keyword>
<feature type="signal peptide" evidence="1">
    <location>
        <begin position="1"/>
        <end position="21"/>
    </location>
</feature>
<organism evidence="2 3">
    <name type="scientific">Rubellicoccus peritrichatus</name>
    <dbReference type="NCBI Taxonomy" id="3080537"/>
    <lineage>
        <taxon>Bacteria</taxon>
        <taxon>Pseudomonadati</taxon>
        <taxon>Verrucomicrobiota</taxon>
        <taxon>Opitutia</taxon>
        <taxon>Puniceicoccales</taxon>
        <taxon>Cerasicoccaceae</taxon>
        <taxon>Rubellicoccus</taxon>
    </lineage>
</organism>
<protein>
    <submittedName>
        <fullName evidence="2">DUF4019 domain-containing protein</fullName>
    </submittedName>
</protein>
<reference evidence="2 3" key="1">
    <citation type="submission" date="2023-10" db="EMBL/GenBank/DDBJ databases">
        <title>Rubellicoccus peritrichatus gen. nov., sp. nov., isolated from an algae of coral reef tank.</title>
        <authorList>
            <person name="Luo J."/>
        </authorList>
    </citation>
    <scope>NUCLEOTIDE SEQUENCE [LARGE SCALE GENOMIC DNA]</scope>
    <source>
        <strain evidence="2 3">CR14</strain>
    </source>
</reference>
<accession>A0AAQ3QV84</accession>
<dbReference type="RefSeq" id="WP_317833718.1">
    <property type="nucleotide sequence ID" value="NZ_CP136920.1"/>
</dbReference>
<gene>
    <name evidence="2" type="ORF">RZN69_21905</name>
</gene>